<dbReference type="STRING" id="417292.SAMN05421806_1082"/>
<proteinExistence type="predicted"/>
<gene>
    <name evidence="1" type="ORF">SAMN05421806_1082</name>
</gene>
<protein>
    <submittedName>
        <fullName evidence="1">Uncharacterized protein</fullName>
    </submittedName>
</protein>
<dbReference type="Proteomes" id="UP000199155">
    <property type="component" value="Unassembled WGS sequence"/>
</dbReference>
<sequence>MNEKSDIRESSATAPCMPAACASREEPAACAPREPLACVAAPGIRMRLELLADRFTELLAAAAASALAVDRLYISDALRDVTDGVVELEEAVLARTGGGRPRKGGVPVRLRRLAAAAGRIAGDDVLAPHVLSEVARMSLRCDGVLGGETRRGAVCRCVAGEALRACSQQVVASTHDLLHS</sequence>
<name>A0A1G9C8P5_9ACTN</name>
<dbReference type="OrthoDB" id="3535442at2"/>
<dbReference type="RefSeq" id="WP_143041357.1">
    <property type="nucleotide sequence ID" value="NZ_FNFF01000008.1"/>
</dbReference>
<dbReference type="AlphaFoldDB" id="A0A1G9C8P5"/>
<organism evidence="1 2">
    <name type="scientific">Streptomyces indicus</name>
    <dbReference type="NCBI Taxonomy" id="417292"/>
    <lineage>
        <taxon>Bacteria</taxon>
        <taxon>Bacillati</taxon>
        <taxon>Actinomycetota</taxon>
        <taxon>Actinomycetes</taxon>
        <taxon>Kitasatosporales</taxon>
        <taxon>Streptomycetaceae</taxon>
        <taxon>Streptomyces</taxon>
    </lineage>
</organism>
<evidence type="ECO:0000313" key="2">
    <source>
        <dbReference type="Proteomes" id="UP000199155"/>
    </source>
</evidence>
<evidence type="ECO:0000313" key="1">
    <source>
        <dbReference type="EMBL" id="SDK48048.1"/>
    </source>
</evidence>
<reference evidence="1 2" key="1">
    <citation type="submission" date="2016-10" db="EMBL/GenBank/DDBJ databases">
        <authorList>
            <person name="de Groot N.N."/>
        </authorList>
    </citation>
    <scope>NUCLEOTIDE SEQUENCE [LARGE SCALE GENOMIC DNA]</scope>
    <source>
        <strain evidence="1 2">CGMCC 4.5727</strain>
    </source>
</reference>
<dbReference type="EMBL" id="FNFF01000008">
    <property type="protein sequence ID" value="SDK48048.1"/>
    <property type="molecule type" value="Genomic_DNA"/>
</dbReference>
<accession>A0A1G9C8P5</accession>
<keyword evidence="2" id="KW-1185">Reference proteome</keyword>